<reference evidence="1 2" key="1">
    <citation type="submission" date="2019-07" db="EMBL/GenBank/DDBJ databases">
        <authorList>
            <person name="Jastrzebski P J."/>
            <person name="Paukszto L."/>
            <person name="Jastrzebski P J."/>
        </authorList>
    </citation>
    <scope>NUCLEOTIDE SEQUENCE [LARGE SCALE GENOMIC DNA]</scope>
    <source>
        <strain evidence="1 2">WMS-il1</strain>
    </source>
</reference>
<dbReference type="SUPFAM" id="SSF47769">
    <property type="entry name" value="SAM/Pointed domain"/>
    <property type="match status" value="1"/>
</dbReference>
<organism evidence="1 2">
    <name type="scientific">Hymenolepis diminuta</name>
    <name type="common">Rat tapeworm</name>
    <dbReference type="NCBI Taxonomy" id="6216"/>
    <lineage>
        <taxon>Eukaryota</taxon>
        <taxon>Metazoa</taxon>
        <taxon>Spiralia</taxon>
        <taxon>Lophotrochozoa</taxon>
        <taxon>Platyhelminthes</taxon>
        <taxon>Cestoda</taxon>
        <taxon>Eucestoda</taxon>
        <taxon>Cyclophyllidea</taxon>
        <taxon>Hymenolepididae</taxon>
        <taxon>Hymenolepis</taxon>
    </lineage>
</organism>
<accession>A0A564YRV1</accession>
<gene>
    <name evidence="1" type="ORF">WMSIL1_LOCUS8729</name>
</gene>
<dbReference type="InterPro" id="IPR013761">
    <property type="entry name" value="SAM/pointed_sf"/>
</dbReference>
<dbReference type="PANTHER" id="PTHR46829">
    <property type="entry name" value="STERILE ALPHA MOTIF DOMAIN-CONTAINING PROTEIN 15"/>
    <property type="match status" value="1"/>
</dbReference>
<protein>
    <recommendedName>
        <fullName evidence="3">SAM domain-containing protein</fullName>
    </recommendedName>
</protein>
<dbReference type="Proteomes" id="UP000321570">
    <property type="component" value="Unassembled WGS sequence"/>
</dbReference>
<evidence type="ECO:0000313" key="2">
    <source>
        <dbReference type="Proteomes" id="UP000321570"/>
    </source>
</evidence>
<name>A0A564YRV1_HYMDI</name>
<keyword evidence="2" id="KW-1185">Reference proteome</keyword>
<dbReference type="AlphaFoldDB" id="A0A564YRV1"/>
<dbReference type="Gene3D" id="1.10.150.50">
    <property type="entry name" value="Transcription Factor, Ets-1"/>
    <property type="match status" value="1"/>
</dbReference>
<sequence length="117" mass="13151">MCFITNGIDGKKLIQIDANALPKMGITKFEDIQIITASLRTILNLDPLQGNRSIRLPPRNATGLFLEMKLTGNPVADHSIPRFEREVENRIFATTMANMGYAFNYPETNPPVMDSHF</sequence>
<dbReference type="PANTHER" id="PTHR46829:SF1">
    <property type="entry name" value="STERILE ALPHA MOTIF DOMAIN-CONTAINING PROTEIN 15"/>
    <property type="match status" value="1"/>
</dbReference>
<dbReference type="EMBL" id="CABIJS010000333">
    <property type="protein sequence ID" value="VUZ49284.1"/>
    <property type="molecule type" value="Genomic_DNA"/>
</dbReference>
<evidence type="ECO:0008006" key="3">
    <source>
        <dbReference type="Google" id="ProtNLM"/>
    </source>
</evidence>
<evidence type="ECO:0000313" key="1">
    <source>
        <dbReference type="EMBL" id="VUZ49284.1"/>
    </source>
</evidence>
<proteinExistence type="predicted"/>